<dbReference type="EMBL" id="JBHTBQ010000033">
    <property type="protein sequence ID" value="MFC7421179.1"/>
    <property type="molecule type" value="Genomic_DNA"/>
</dbReference>
<dbReference type="InterPro" id="IPR007809">
    <property type="entry name" value="FlgN-like"/>
</dbReference>
<organism evidence="4 5">
    <name type="scientific">Iodobacter arcticus</name>
    <dbReference type="NCBI Taxonomy" id="590593"/>
    <lineage>
        <taxon>Bacteria</taxon>
        <taxon>Pseudomonadati</taxon>
        <taxon>Pseudomonadota</taxon>
        <taxon>Betaproteobacteria</taxon>
        <taxon>Neisseriales</taxon>
        <taxon>Chitinibacteraceae</taxon>
        <taxon>Iodobacter</taxon>
    </lineage>
</organism>
<accession>A0ABW2R1D8</accession>
<dbReference type="Gene3D" id="1.20.58.300">
    <property type="entry name" value="FlgN-like"/>
    <property type="match status" value="1"/>
</dbReference>
<keyword evidence="3" id="KW-1005">Bacterial flagellum biogenesis</keyword>
<dbReference type="Proteomes" id="UP001596473">
    <property type="component" value="Unassembled WGS sequence"/>
</dbReference>
<evidence type="ECO:0000313" key="4">
    <source>
        <dbReference type="EMBL" id="MFC7421179.1"/>
    </source>
</evidence>
<proteinExistence type="inferred from homology"/>
<dbReference type="RefSeq" id="WP_380188747.1">
    <property type="nucleotide sequence ID" value="NZ_JBHTBQ010000033.1"/>
</dbReference>
<keyword evidence="4" id="KW-0966">Cell projection</keyword>
<keyword evidence="4" id="KW-0969">Cilium</keyword>
<dbReference type="Pfam" id="PF05130">
    <property type="entry name" value="FlgN"/>
    <property type="match status" value="1"/>
</dbReference>
<comment type="similarity">
    <text evidence="2">Belongs to the FlgN family.</text>
</comment>
<evidence type="ECO:0000256" key="1">
    <source>
        <dbReference type="ARBA" id="ARBA00002397"/>
    </source>
</evidence>
<sequence length="154" mass="17228">MILTAPLDNLLHQAISSMQTLLGLLKEEQSYLISNQLDSLLVLTIDKQTAAFEAEQAGLALSQFFAEQDINPQSDIDAWFTEQHPKALVQWHLLLEHTRQAAAFNTSNGKLIETRQQLINTFMQQVLDASQNSPLYAPDGKLTSLPQGQRRDLA</sequence>
<comment type="function">
    <text evidence="1">Required for the efficient initiation of filament assembly.</text>
</comment>
<evidence type="ECO:0000256" key="2">
    <source>
        <dbReference type="ARBA" id="ARBA00007703"/>
    </source>
</evidence>
<name>A0ABW2R1D8_9NEIS</name>
<protein>
    <submittedName>
        <fullName evidence="4">Flagella synthesis protein FlgN</fullName>
    </submittedName>
</protein>
<gene>
    <name evidence="4" type="ORF">ACFQNF_15055</name>
</gene>
<evidence type="ECO:0000256" key="3">
    <source>
        <dbReference type="ARBA" id="ARBA00022795"/>
    </source>
</evidence>
<comment type="caution">
    <text evidence="4">The sequence shown here is derived from an EMBL/GenBank/DDBJ whole genome shotgun (WGS) entry which is preliminary data.</text>
</comment>
<dbReference type="SUPFAM" id="SSF140566">
    <property type="entry name" value="FlgN-like"/>
    <property type="match status" value="1"/>
</dbReference>
<keyword evidence="4" id="KW-0282">Flagellum</keyword>
<evidence type="ECO:0000313" key="5">
    <source>
        <dbReference type="Proteomes" id="UP001596473"/>
    </source>
</evidence>
<keyword evidence="5" id="KW-1185">Reference proteome</keyword>
<dbReference type="InterPro" id="IPR036679">
    <property type="entry name" value="FlgN-like_sf"/>
</dbReference>
<reference evidence="5" key="1">
    <citation type="journal article" date="2019" name="Int. J. Syst. Evol. Microbiol.">
        <title>The Global Catalogue of Microorganisms (GCM) 10K type strain sequencing project: providing services to taxonomists for standard genome sequencing and annotation.</title>
        <authorList>
            <consortium name="The Broad Institute Genomics Platform"/>
            <consortium name="The Broad Institute Genome Sequencing Center for Infectious Disease"/>
            <person name="Wu L."/>
            <person name="Ma J."/>
        </authorList>
    </citation>
    <scope>NUCLEOTIDE SEQUENCE [LARGE SCALE GENOMIC DNA]</scope>
    <source>
        <strain evidence="5">CCUG 62945</strain>
    </source>
</reference>